<keyword evidence="4" id="KW-1185">Reference proteome</keyword>
<evidence type="ECO:0008006" key="5">
    <source>
        <dbReference type="Google" id="ProtNLM"/>
    </source>
</evidence>
<evidence type="ECO:0000313" key="4">
    <source>
        <dbReference type="Proteomes" id="UP001165090"/>
    </source>
</evidence>
<feature type="signal peptide" evidence="2">
    <location>
        <begin position="1"/>
        <end position="31"/>
    </location>
</feature>
<evidence type="ECO:0000256" key="2">
    <source>
        <dbReference type="SAM" id="SignalP"/>
    </source>
</evidence>
<evidence type="ECO:0000256" key="1">
    <source>
        <dbReference type="SAM" id="MobiDB-lite"/>
    </source>
</evidence>
<sequence>MSDSCSLRITFLALLVCSCAVLLLAADPALAELPLQTTKSPPPALLIKLPPYIKDLPLSRLPPPPPTPRPSARPPPPPRPFPRLPPSPRPRPPTRPSPPPPLPPPPAPRCSFCVNISIVSWPSFMQNTDCTYLVSTLTNGITNDLFPSSLNSNFGKFTSTCSAQAQQASVCTSVSTSALGLVSQSAVKSTVASWLQAVQMNFMKYCVSMTTSSQITSANGCFSSDEVFDMLICDRFPTPRYKLRGTSAPPEIRK</sequence>
<accession>A0ABQ5SMC8</accession>
<organism evidence="3 4">
    <name type="scientific">Volvox africanus</name>
    <dbReference type="NCBI Taxonomy" id="51714"/>
    <lineage>
        <taxon>Eukaryota</taxon>
        <taxon>Viridiplantae</taxon>
        <taxon>Chlorophyta</taxon>
        <taxon>core chlorophytes</taxon>
        <taxon>Chlorophyceae</taxon>
        <taxon>CS clade</taxon>
        <taxon>Chlamydomonadales</taxon>
        <taxon>Volvocaceae</taxon>
        <taxon>Volvox</taxon>
    </lineage>
</organism>
<name>A0ABQ5SMC8_9CHLO</name>
<reference evidence="3 4" key="1">
    <citation type="journal article" date="2023" name="IScience">
        <title>Expanded male sex-determining region conserved during the evolution of homothallism in the green alga Volvox.</title>
        <authorList>
            <person name="Yamamoto K."/>
            <person name="Matsuzaki R."/>
            <person name="Mahakham W."/>
            <person name="Heman W."/>
            <person name="Sekimoto H."/>
            <person name="Kawachi M."/>
            <person name="Minakuchi Y."/>
            <person name="Toyoda A."/>
            <person name="Nozaki H."/>
        </authorList>
    </citation>
    <scope>NUCLEOTIDE SEQUENCE [LARGE SCALE GENOMIC DNA]</scope>
    <source>
        <strain evidence="3 4">NIES-4468</strain>
    </source>
</reference>
<dbReference type="Proteomes" id="UP001165090">
    <property type="component" value="Unassembled WGS sequence"/>
</dbReference>
<comment type="caution">
    <text evidence="3">The sequence shown here is derived from an EMBL/GenBank/DDBJ whole genome shotgun (WGS) entry which is preliminary data.</text>
</comment>
<protein>
    <recommendedName>
        <fullName evidence="5">Pherophorin domain-containing protein</fullName>
    </recommendedName>
</protein>
<keyword evidence="2" id="KW-0732">Signal</keyword>
<feature type="chain" id="PRO_5046263035" description="Pherophorin domain-containing protein" evidence="2">
    <location>
        <begin position="32"/>
        <end position="254"/>
    </location>
</feature>
<gene>
    <name evidence="3" type="ORF">VaNZ11_016245</name>
</gene>
<feature type="compositionally biased region" description="Pro residues" evidence="1">
    <location>
        <begin position="60"/>
        <end position="104"/>
    </location>
</feature>
<evidence type="ECO:0000313" key="3">
    <source>
        <dbReference type="EMBL" id="GLI71145.1"/>
    </source>
</evidence>
<dbReference type="EMBL" id="BSDZ01000103">
    <property type="protein sequence ID" value="GLI71145.1"/>
    <property type="molecule type" value="Genomic_DNA"/>
</dbReference>
<feature type="region of interest" description="Disordered" evidence="1">
    <location>
        <begin position="58"/>
        <end position="104"/>
    </location>
</feature>
<proteinExistence type="predicted"/>